<dbReference type="InterPro" id="IPR027417">
    <property type="entry name" value="P-loop_NTPase"/>
</dbReference>
<keyword evidence="1" id="KW-0347">Helicase</keyword>
<dbReference type="AlphaFoldDB" id="A0A8X6YRK4"/>
<accession>A0A8X6YRK4</accession>
<keyword evidence="1" id="KW-0378">Hydrolase</keyword>
<gene>
    <name evidence="1" type="primary">pif1_97</name>
    <name evidence="1" type="ORF">TNIN_428381</name>
</gene>
<dbReference type="InterPro" id="IPR051055">
    <property type="entry name" value="PIF1_helicase"/>
</dbReference>
<dbReference type="OrthoDB" id="6432546at2759"/>
<organism evidence="1 2">
    <name type="scientific">Trichonephila inaurata madagascariensis</name>
    <dbReference type="NCBI Taxonomy" id="2747483"/>
    <lineage>
        <taxon>Eukaryota</taxon>
        <taxon>Metazoa</taxon>
        <taxon>Ecdysozoa</taxon>
        <taxon>Arthropoda</taxon>
        <taxon>Chelicerata</taxon>
        <taxon>Arachnida</taxon>
        <taxon>Araneae</taxon>
        <taxon>Araneomorphae</taxon>
        <taxon>Entelegynae</taxon>
        <taxon>Araneoidea</taxon>
        <taxon>Nephilidae</taxon>
        <taxon>Trichonephila</taxon>
        <taxon>Trichonephila inaurata</taxon>
    </lineage>
</organism>
<keyword evidence="1" id="KW-0067">ATP-binding</keyword>
<dbReference type="GO" id="GO:0004386">
    <property type="term" value="F:helicase activity"/>
    <property type="evidence" value="ECO:0007669"/>
    <property type="project" value="UniProtKB-KW"/>
</dbReference>
<dbReference type="PANTHER" id="PTHR47642">
    <property type="entry name" value="ATP-DEPENDENT DNA HELICASE"/>
    <property type="match status" value="1"/>
</dbReference>
<evidence type="ECO:0000313" key="1">
    <source>
        <dbReference type="EMBL" id="GFY77168.1"/>
    </source>
</evidence>
<dbReference type="SUPFAM" id="SSF52540">
    <property type="entry name" value="P-loop containing nucleoside triphosphate hydrolases"/>
    <property type="match status" value="1"/>
</dbReference>
<dbReference type="Proteomes" id="UP000886998">
    <property type="component" value="Unassembled WGS sequence"/>
</dbReference>
<sequence>MHTTQAVLDRYRAKEVQVFEIRSQDVLINADHVNMYNIVSYDINKTGGLQKELEIFNGARLMLRSNINIEQGLVNGAMSITTEIVWPLFSRDQIYDIDISPVRIDFGKDEIHLIKPKSMKFSALRNYGTIDRTQLPLVLCWVCTAYKMQGCIVDHAVVYTSDLHYLLKDRHMLRWAVSDGLKCGIDWMD</sequence>
<dbReference type="EMBL" id="BMAV01022341">
    <property type="protein sequence ID" value="GFY77168.1"/>
    <property type="molecule type" value="Genomic_DNA"/>
</dbReference>
<name>A0A8X6YRK4_9ARAC</name>
<protein>
    <submittedName>
        <fullName evidence="1">ATP-dependent DNA helicase</fullName>
    </submittedName>
</protein>
<proteinExistence type="predicted"/>
<evidence type="ECO:0000313" key="2">
    <source>
        <dbReference type="Proteomes" id="UP000886998"/>
    </source>
</evidence>
<keyword evidence="1" id="KW-0547">Nucleotide-binding</keyword>
<comment type="caution">
    <text evidence="1">The sequence shown here is derived from an EMBL/GenBank/DDBJ whole genome shotgun (WGS) entry which is preliminary data.</text>
</comment>
<keyword evidence="2" id="KW-1185">Reference proteome</keyword>
<reference evidence="1" key="1">
    <citation type="submission" date="2020-08" db="EMBL/GenBank/DDBJ databases">
        <title>Multicomponent nature underlies the extraordinary mechanical properties of spider dragline silk.</title>
        <authorList>
            <person name="Kono N."/>
            <person name="Nakamura H."/>
            <person name="Mori M."/>
            <person name="Yoshida Y."/>
            <person name="Ohtoshi R."/>
            <person name="Malay A.D."/>
            <person name="Moran D.A.P."/>
            <person name="Tomita M."/>
            <person name="Numata K."/>
            <person name="Arakawa K."/>
        </authorList>
    </citation>
    <scope>NUCLEOTIDE SEQUENCE</scope>
</reference>